<dbReference type="GO" id="GO:0000026">
    <property type="term" value="F:alpha-1,2-mannosyltransferase activity"/>
    <property type="evidence" value="ECO:0007669"/>
    <property type="project" value="TreeGrafter"/>
</dbReference>
<dbReference type="InterPro" id="IPR005599">
    <property type="entry name" value="GPI_mannosylTrfase"/>
</dbReference>
<name>A0A0N5A809_9BILA</name>
<keyword evidence="4 10" id="KW-0328">Glycosyltransferase</keyword>
<keyword evidence="8 10" id="KW-1133">Transmembrane helix</keyword>
<evidence type="ECO:0000256" key="6">
    <source>
        <dbReference type="ARBA" id="ARBA00022692"/>
    </source>
</evidence>
<dbReference type="WBParaSite" id="SMUV_0000018401-mRNA-1">
    <property type="protein sequence ID" value="SMUV_0000018401-mRNA-1"/>
    <property type="gene ID" value="SMUV_0000018401"/>
</dbReference>
<keyword evidence="7 10" id="KW-0256">Endoplasmic reticulum</keyword>
<keyword evidence="12" id="KW-1185">Reference proteome</keyword>
<accession>A0A0N5A809</accession>
<evidence type="ECO:0000313" key="12">
    <source>
        <dbReference type="Proteomes" id="UP000046393"/>
    </source>
</evidence>
<proteinExistence type="inferred from homology"/>
<keyword evidence="6 10" id="KW-0812">Transmembrane</keyword>
<comment type="pathway">
    <text evidence="2">Protein modification; protein glycosylation.</text>
</comment>
<dbReference type="GO" id="GO:0006487">
    <property type="term" value="P:protein N-linked glycosylation"/>
    <property type="evidence" value="ECO:0007669"/>
    <property type="project" value="TreeGrafter"/>
</dbReference>
<dbReference type="AlphaFoldDB" id="A0A0N5A809"/>
<dbReference type="STRING" id="451379.A0A0N5A809"/>
<evidence type="ECO:0000256" key="11">
    <source>
        <dbReference type="SAM" id="MobiDB-lite"/>
    </source>
</evidence>
<dbReference type="UniPathway" id="UPA00378"/>
<evidence type="ECO:0000256" key="2">
    <source>
        <dbReference type="ARBA" id="ARBA00004922"/>
    </source>
</evidence>
<evidence type="ECO:0000256" key="9">
    <source>
        <dbReference type="ARBA" id="ARBA00023136"/>
    </source>
</evidence>
<organism evidence="12 13">
    <name type="scientific">Syphacia muris</name>
    <dbReference type="NCBI Taxonomy" id="451379"/>
    <lineage>
        <taxon>Eukaryota</taxon>
        <taxon>Metazoa</taxon>
        <taxon>Ecdysozoa</taxon>
        <taxon>Nematoda</taxon>
        <taxon>Chromadorea</taxon>
        <taxon>Rhabditida</taxon>
        <taxon>Spirurina</taxon>
        <taxon>Oxyuridomorpha</taxon>
        <taxon>Oxyuroidea</taxon>
        <taxon>Oxyuridae</taxon>
        <taxon>Syphacia</taxon>
    </lineage>
</organism>
<comment type="similarity">
    <text evidence="3 10">Belongs to the glycosyltransferase 22 family.</text>
</comment>
<dbReference type="PANTHER" id="PTHR22760">
    <property type="entry name" value="GLYCOSYLTRANSFERASE"/>
    <property type="match status" value="1"/>
</dbReference>
<feature type="transmembrane region" description="Helical" evidence="10">
    <location>
        <begin position="361"/>
        <end position="384"/>
    </location>
</feature>
<evidence type="ECO:0000256" key="1">
    <source>
        <dbReference type="ARBA" id="ARBA00004477"/>
    </source>
</evidence>
<feature type="transmembrane region" description="Helical" evidence="10">
    <location>
        <begin position="218"/>
        <end position="250"/>
    </location>
</feature>
<evidence type="ECO:0000313" key="13">
    <source>
        <dbReference type="WBParaSite" id="SMUV_0000018401-mRNA-1"/>
    </source>
</evidence>
<feature type="transmembrane region" description="Helical" evidence="10">
    <location>
        <begin position="426"/>
        <end position="448"/>
    </location>
</feature>
<comment type="subcellular location">
    <subcellularLocation>
        <location evidence="1 10">Endoplasmic reticulum membrane</location>
        <topology evidence="1 10">Multi-pass membrane protein</topology>
    </subcellularLocation>
</comment>
<evidence type="ECO:0000256" key="5">
    <source>
        <dbReference type="ARBA" id="ARBA00022679"/>
    </source>
</evidence>
<feature type="transmembrane region" description="Helical" evidence="10">
    <location>
        <begin position="396"/>
        <end position="420"/>
    </location>
</feature>
<protein>
    <recommendedName>
        <fullName evidence="10">Mannosyltransferase</fullName>
        <ecNumber evidence="10">2.4.1.-</ecNumber>
    </recommendedName>
</protein>
<sequence>MAKQNIARVRQRLNKQSKAQFDAGKQPLETSTKNCDDEPERSFVMESKLYVPNGDIDLEWQPSINSVFKIMFSFRMAAALWSSISDCDEVYNYWEPLHLFLYDKGFQTWEYSPTYAIRSYMYILLHYLPGSIFRTIFSANKIAVFITIRCAIGLVLVLSELAFYKAICKRFGNGIARLYVVLTVFSAGMFTSSCAFLPSSFSMAINTFAIAAYMNEQWFLAIFCTAFSALVGWPFAALLGLPVVAHMLIVSPKRLLLPFMSYSLWAGTGIICAICFVDSYYYGKIVLAPLNIVLYNIFSSHGPNLYGIEKASFYVYNLLLNWNIAVPLAFLALPFSAYVFIRIRSSHKLNNRYPFEISLKYWQPFLPLLFIFLTLLLWLVIFFSQPHKEERFLFPIYPLIAVLAAVALDAIPRLGMFLFGGGSRRIWYGALVLVISVFIFLSLSRSIALYRNYSAPMKIYKGLNEHLSDPANLDDIARTENNGTVIKICVGKEWYRFPSSFFMPAKITDRKGKLWETELDFIKCEFSGLLPKYYASGVLPNISRLIPSEMNDLNLEEKSRYIPVSNCHYLVDLETPDVAEYEPNYTKQKETWKSVIRSPFLLASHSHPLYRAFYIPFTNDAGLKFGMYHLLKRAN</sequence>
<dbReference type="GO" id="GO:0005789">
    <property type="term" value="C:endoplasmic reticulum membrane"/>
    <property type="evidence" value="ECO:0007669"/>
    <property type="project" value="UniProtKB-SubCell"/>
</dbReference>
<evidence type="ECO:0000256" key="10">
    <source>
        <dbReference type="RuleBase" id="RU363075"/>
    </source>
</evidence>
<feature type="region of interest" description="Disordered" evidence="11">
    <location>
        <begin position="14"/>
        <end position="38"/>
    </location>
</feature>
<evidence type="ECO:0000256" key="4">
    <source>
        <dbReference type="ARBA" id="ARBA00022676"/>
    </source>
</evidence>
<dbReference type="PANTHER" id="PTHR22760:SF2">
    <property type="entry name" value="ALPHA-1,2-MANNOSYLTRANSFERASE ALG9"/>
    <property type="match status" value="1"/>
</dbReference>
<feature type="transmembrane region" description="Helical" evidence="10">
    <location>
        <begin position="143"/>
        <end position="164"/>
    </location>
</feature>
<evidence type="ECO:0000256" key="7">
    <source>
        <dbReference type="ARBA" id="ARBA00022824"/>
    </source>
</evidence>
<feature type="transmembrane region" description="Helical" evidence="10">
    <location>
        <begin position="318"/>
        <end position="341"/>
    </location>
</feature>
<feature type="transmembrane region" description="Helical" evidence="10">
    <location>
        <begin position="176"/>
        <end position="198"/>
    </location>
</feature>
<keyword evidence="5" id="KW-0808">Transferase</keyword>
<dbReference type="Proteomes" id="UP000046393">
    <property type="component" value="Unplaced"/>
</dbReference>
<evidence type="ECO:0000256" key="3">
    <source>
        <dbReference type="ARBA" id="ARBA00007063"/>
    </source>
</evidence>
<dbReference type="EC" id="2.4.1.-" evidence="10"/>
<feature type="transmembrane region" description="Helical" evidence="10">
    <location>
        <begin position="262"/>
        <end position="282"/>
    </location>
</feature>
<reference evidence="13" key="1">
    <citation type="submission" date="2017-02" db="UniProtKB">
        <authorList>
            <consortium name="WormBaseParasite"/>
        </authorList>
    </citation>
    <scope>IDENTIFICATION</scope>
</reference>
<dbReference type="Pfam" id="PF03901">
    <property type="entry name" value="Glyco_transf_22"/>
    <property type="match status" value="1"/>
</dbReference>
<keyword evidence="9 10" id="KW-0472">Membrane</keyword>
<evidence type="ECO:0000256" key="8">
    <source>
        <dbReference type="ARBA" id="ARBA00022989"/>
    </source>
</evidence>